<evidence type="ECO:0000313" key="1">
    <source>
        <dbReference type="EMBL" id="KNZ50256.1"/>
    </source>
</evidence>
<dbReference type="VEuPathDB" id="FungiDB:VP01_4522g2"/>
<name>A0A0L6UP03_9BASI</name>
<protein>
    <submittedName>
        <fullName evidence="1">Uncharacterized protein</fullName>
    </submittedName>
</protein>
<organism evidence="1 2">
    <name type="scientific">Puccinia sorghi</name>
    <dbReference type="NCBI Taxonomy" id="27349"/>
    <lineage>
        <taxon>Eukaryota</taxon>
        <taxon>Fungi</taxon>
        <taxon>Dikarya</taxon>
        <taxon>Basidiomycota</taxon>
        <taxon>Pucciniomycotina</taxon>
        <taxon>Pucciniomycetes</taxon>
        <taxon>Pucciniales</taxon>
        <taxon>Pucciniaceae</taxon>
        <taxon>Puccinia</taxon>
    </lineage>
</organism>
<dbReference type="Proteomes" id="UP000037035">
    <property type="component" value="Unassembled WGS sequence"/>
</dbReference>
<comment type="caution">
    <text evidence="1">The sequence shown here is derived from an EMBL/GenBank/DDBJ whole genome shotgun (WGS) entry which is preliminary data.</text>
</comment>
<gene>
    <name evidence="1" type="ORF">VP01_4522g2</name>
</gene>
<proteinExistence type="predicted"/>
<dbReference type="EMBL" id="LAVV01009638">
    <property type="protein sequence ID" value="KNZ50256.1"/>
    <property type="molecule type" value="Genomic_DNA"/>
</dbReference>
<keyword evidence="2" id="KW-1185">Reference proteome</keyword>
<accession>A0A0L6UP03</accession>
<sequence>MPDIYALWVARRAELGRSPPVPKEQNDFKQLLTNGAMITTMKLRKVIHGIPRKQMPYFSGT</sequence>
<dbReference type="AlphaFoldDB" id="A0A0L6UP03"/>
<reference evidence="1 2" key="1">
    <citation type="submission" date="2015-08" db="EMBL/GenBank/DDBJ databases">
        <title>Next Generation Sequencing and Analysis of the Genome of Puccinia sorghi L Schw, the Causal Agent of Maize Common Rust.</title>
        <authorList>
            <person name="Rochi L."/>
            <person name="Burguener G."/>
            <person name="Darino M."/>
            <person name="Turjanski A."/>
            <person name="Kreff E."/>
            <person name="Dieguez M.J."/>
            <person name="Sacco F."/>
        </authorList>
    </citation>
    <scope>NUCLEOTIDE SEQUENCE [LARGE SCALE GENOMIC DNA]</scope>
    <source>
        <strain evidence="1 2">RO10H11247</strain>
    </source>
</reference>
<evidence type="ECO:0000313" key="2">
    <source>
        <dbReference type="Proteomes" id="UP000037035"/>
    </source>
</evidence>